<keyword evidence="3" id="KW-0472">Membrane</keyword>
<feature type="transmembrane region" description="Helical" evidence="3">
    <location>
        <begin position="129"/>
        <end position="147"/>
    </location>
</feature>
<dbReference type="AlphaFoldDB" id="A0ABD3CMQ3"/>
<keyword evidence="5" id="KW-1185">Reference proteome</keyword>
<dbReference type="Proteomes" id="UP001632038">
    <property type="component" value="Unassembled WGS sequence"/>
</dbReference>
<dbReference type="PANTHER" id="PTHR36408">
    <property type="entry name" value="TRANSMEMBRANE PROTEIN"/>
    <property type="match status" value="1"/>
</dbReference>
<keyword evidence="3" id="KW-0812">Transmembrane</keyword>
<evidence type="ECO:0008006" key="6">
    <source>
        <dbReference type="Google" id="ProtNLM"/>
    </source>
</evidence>
<feature type="compositionally biased region" description="Low complexity" evidence="2">
    <location>
        <begin position="292"/>
        <end position="309"/>
    </location>
</feature>
<protein>
    <recommendedName>
        <fullName evidence="6">Transmembrane protein</fullName>
    </recommendedName>
</protein>
<evidence type="ECO:0000256" key="1">
    <source>
        <dbReference type="SAM" id="Coils"/>
    </source>
</evidence>
<organism evidence="4 5">
    <name type="scientific">Castilleja foliolosa</name>
    <dbReference type="NCBI Taxonomy" id="1961234"/>
    <lineage>
        <taxon>Eukaryota</taxon>
        <taxon>Viridiplantae</taxon>
        <taxon>Streptophyta</taxon>
        <taxon>Embryophyta</taxon>
        <taxon>Tracheophyta</taxon>
        <taxon>Spermatophyta</taxon>
        <taxon>Magnoliopsida</taxon>
        <taxon>eudicotyledons</taxon>
        <taxon>Gunneridae</taxon>
        <taxon>Pentapetalae</taxon>
        <taxon>asterids</taxon>
        <taxon>lamiids</taxon>
        <taxon>Lamiales</taxon>
        <taxon>Orobanchaceae</taxon>
        <taxon>Pedicularideae</taxon>
        <taxon>Castillejinae</taxon>
        <taxon>Castilleja</taxon>
    </lineage>
</organism>
<evidence type="ECO:0000256" key="3">
    <source>
        <dbReference type="SAM" id="Phobius"/>
    </source>
</evidence>
<sequence length="309" mass="33385">MALTLDTSFLNKNSALFPTHFSKSPFPHPDSKTHLQKCRRFSVSQSRPFASAKIQVFEAAEMQASFENSNGAAPEKVTGNSGGASLDAFLSTIEILSLASSAAGSIYVAVRCGIQKGGGGGLGLLGSKILVWQCVVFVVGLVVGAMIRRRQWKKICCGSVGFSRGLASYGGANLLERIERLEEDLQSAGTIVQALARRLEKLGIRFRVARKALKEPIAETAALVQKNSEATRALAAQEDNLEKELGEIQKVLLAMQEQQQKQLELILAIGKARKLWETKHVKSQDEKASEASNSGSGRSNKSGNNQIER</sequence>
<feature type="compositionally biased region" description="Basic and acidic residues" evidence="2">
    <location>
        <begin position="279"/>
        <end position="289"/>
    </location>
</feature>
<feature type="region of interest" description="Disordered" evidence="2">
    <location>
        <begin position="279"/>
        <end position="309"/>
    </location>
</feature>
<proteinExistence type="predicted"/>
<feature type="coiled-coil region" evidence="1">
    <location>
        <begin position="227"/>
        <end position="261"/>
    </location>
</feature>
<keyword evidence="3" id="KW-1133">Transmembrane helix</keyword>
<evidence type="ECO:0000313" key="5">
    <source>
        <dbReference type="Proteomes" id="UP001632038"/>
    </source>
</evidence>
<evidence type="ECO:0000256" key="2">
    <source>
        <dbReference type="SAM" id="MobiDB-lite"/>
    </source>
</evidence>
<comment type="caution">
    <text evidence="4">The sequence shown here is derived from an EMBL/GenBank/DDBJ whole genome shotgun (WGS) entry which is preliminary data.</text>
</comment>
<reference evidence="5" key="1">
    <citation type="journal article" date="2024" name="IScience">
        <title>Strigolactones Initiate the Formation of Haustorium-like Structures in Castilleja.</title>
        <authorList>
            <person name="Buerger M."/>
            <person name="Peterson D."/>
            <person name="Chory J."/>
        </authorList>
    </citation>
    <scope>NUCLEOTIDE SEQUENCE [LARGE SCALE GENOMIC DNA]</scope>
</reference>
<gene>
    <name evidence="4" type="ORF">CASFOL_023190</name>
</gene>
<name>A0ABD3CMQ3_9LAMI</name>
<dbReference type="PANTHER" id="PTHR36408:SF1">
    <property type="entry name" value="TRANSMEMBRANE PROTEIN"/>
    <property type="match status" value="1"/>
</dbReference>
<dbReference type="EMBL" id="JAVIJP010000032">
    <property type="protein sequence ID" value="KAL3630206.1"/>
    <property type="molecule type" value="Genomic_DNA"/>
</dbReference>
<keyword evidence="1" id="KW-0175">Coiled coil</keyword>
<accession>A0ABD3CMQ3</accession>
<evidence type="ECO:0000313" key="4">
    <source>
        <dbReference type="EMBL" id="KAL3630206.1"/>
    </source>
</evidence>